<gene>
    <name evidence="2" type="ORF">B2A_12117</name>
</gene>
<dbReference type="EMBL" id="AUZZ01008735">
    <property type="protein sequence ID" value="EQD36551.1"/>
    <property type="molecule type" value="Genomic_DNA"/>
</dbReference>
<dbReference type="PROSITE" id="PS50110">
    <property type="entry name" value="RESPONSE_REGULATORY"/>
    <property type="match status" value="1"/>
</dbReference>
<dbReference type="PANTHER" id="PTHR34220">
    <property type="entry name" value="SENSOR HISTIDINE KINASE YPDA"/>
    <property type="match status" value="1"/>
</dbReference>
<dbReference type="AlphaFoldDB" id="T0YMA2"/>
<name>T0YMA2_9ZZZZ</name>
<accession>T0YMA2</accession>
<dbReference type="SUPFAM" id="SSF52172">
    <property type="entry name" value="CheY-like"/>
    <property type="match status" value="1"/>
</dbReference>
<dbReference type="InterPro" id="IPR036890">
    <property type="entry name" value="HATPase_C_sf"/>
</dbReference>
<proteinExistence type="predicted"/>
<feature type="domain" description="Response regulatory" evidence="1">
    <location>
        <begin position="137"/>
        <end position="217"/>
    </location>
</feature>
<dbReference type="InterPro" id="IPR011006">
    <property type="entry name" value="CheY-like_superfamily"/>
</dbReference>
<evidence type="ECO:0000259" key="1">
    <source>
        <dbReference type="PROSITE" id="PS50110"/>
    </source>
</evidence>
<dbReference type="SMART" id="SM00448">
    <property type="entry name" value="REC"/>
    <property type="match status" value="1"/>
</dbReference>
<dbReference type="InterPro" id="IPR050640">
    <property type="entry name" value="Bact_2-comp_sensor_kinase"/>
</dbReference>
<dbReference type="Gene3D" id="3.40.50.2300">
    <property type="match status" value="1"/>
</dbReference>
<dbReference type="Pfam" id="PF00072">
    <property type="entry name" value="Response_reg"/>
    <property type="match status" value="1"/>
</dbReference>
<dbReference type="Gene3D" id="3.30.565.10">
    <property type="entry name" value="Histidine kinase-like ATPase, C-terminal domain"/>
    <property type="match status" value="1"/>
</dbReference>
<reference evidence="2" key="1">
    <citation type="submission" date="2013-08" db="EMBL/GenBank/DDBJ databases">
        <authorList>
            <person name="Mendez C."/>
            <person name="Richter M."/>
            <person name="Ferrer M."/>
            <person name="Sanchez J."/>
        </authorList>
    </citation>
    <scope>NUCLEOTIDE SEQUENCE</scope>
</reference>
<feature type="non-terminal residue" evidence="2">
    <location>
        <position position="217"/>
    </location>
</feature>
<protein>
    <submittedName>
        <fullName evidence="2">Signal transduction response regulator, receiver region domain protein</fullName>
    </submittedName>
</protein>
<reference evidence="2" key="2">
    <citation type="journal article" date="2014" name="ISME J.">
        <title>Microbial stratification in low pH oxic and suboxic macroscopic growths along an acid mine drainage.</title>
        <authorList>
            <person name="Mendez-Garcia C."/>
            <person name="Mesa V."/>
            <person name="Sprenger R.R."/>
            <person name="Richter M."/>
            <person name="Diez M.S."/>
            <person name="Solano J."/>
            <person name="Bargiela R."/>
            <person name="Golyshina O.V."/>
            <person name="Manteca A."/>
            <person name="Ramos J.L."/>
            <person name="Gallego J.R."/>
            <person name="Llorente I."/>
            <person name="Martins Dos Santos V.A."/>
            <person name="Jensen O.N."/>
            <person name="Pelaez A.I."/>
            <person name="Sanchez J."/>
            <person name="Ferrer M."/>
        </authorList>
    </citation>
    <scope>NUCLEOTIDE SEQUENCE</scope>
</reference>
<feature type="non-terminal residue" evidence="2">
    <location>
        <position position="1"/>
    </location>
</feature>
<dbReference type="GO" id="GO:0000160">
    <property type="term" value="P:phosphorelay signal transduction system"/>
    <property type="evidence" value="ECO:0007669"/>
    <property type="project" value="InterPro"/>
</dbReference>
<dbReference type="SUPFAM" id="SSF55874">
    <property type="entry name" value="ATPase domain of HSP90 chaperone/DNA topoisomerase II/histidine kinase"/>
    <property type="match status" value="1"/>
</dbReference>
<evidence type="ECO:0000313" key="2">
    <source>
        <dbReference type="EMBL" id="EQD36551.1"/>
    </source>
</evidence>
<dbReference type="InterPro" id="IPR001789">
    <property type="entry name" value="Sig_transdc_resp-reg_receiver"/>
</dbReference>
<comment type="caution">
    <text evidence="2">The sequence shown here is derived from an EMBL/GenBank/DDBJ whole genome shotgun (WGS) entry which is preliminary data.</text>
</comment>
<dbReference type="PANTHER" id="PTHR34220:SF7">
    <property type="entry name" value="SENSOR HISTIDINE KINASE YPDA"/>
    <property type="match status" value="1"/>
</dbReference>
<organism evidence="2">
    <name type="scientific">mine drainage metagenome</name>
    <dbReference type="NCBI Taxonomy" id="410659"/>
    <lineage>
        <taxon>unclassified sequences</taxon>
        <taxon>metagenomes</taxon>
        <taxon>ecological metagenomes</taxon>
    </lineage>
</organism>
<sequence>WNVSSLPADARVPGLMLQPLLENAIYHGIEPRPEGGTVTVTGERTAELVSVVVRNPVDERQAEREGNGVALANIRERLALLYGTRALVKAGRFDEEYIVTLRFPYMASAPPAAVPPASASNTGLAGTTRALRQSMLTVLIADDEPPARERLRRLLVEIGGIGVAGEAATGREALQQAARCSPDVVLLDVRMPGMDGIETARHLSILEEPPAVIFTTA</sequence>